<keyword evidence="8 17" id="KW-0436">Ligase</keyword>
<reference evidence="21" key="1">
    <citation type="submission" date="2021-03" db="EMBL/GenBank/DDBJ databases">
        <title>Taxonomic study of Clostridium polyendosporum from meadow-gley soil under rice.</title>
        <authorList>
            <person name="Kobayashi H."/>
            <person name="Tanizawa Y."/>
            <person name="Yagura M."/>
        </authorList>
    </citation>
    <scope>NUCLEOTIDE SEQUENCE</scope>
    <source>
        <strain evidence="21">JCM 30710</strain>
    </source>
</reference>
<dbReference type="GO" id="GO:0008360">
    <property type="term" value="P:regulation of cell shape"/>
    <property type="evidence" value="ECO:0007669"/>
    <property type="project" value="UniProtKB-KW"/>
</dbReference>
<dbReference type="InterPro" id="IPR036565">
    <property type="entry name" value="Mur-like_cat_sf"/>
</dbReference>
<evidence type="ECO:0000256" key="9">
    <source>
        <dbReference type="ARBA" id="ARBA00022741"/>
    </source>
</evidence>
<dbReference type="InterPro" id="IPR036615">
    <property type="entry name" value="Mur_ligase_C_dom_sf"/>
</dbReference>
<dbReference type="GO" id="GO:0008764">
    <property type="term" value="F:UDP-N-acetylmuramoylalanine-D-glutamate ligase activity"/>
    <property type="evidence" value="ECO:0007669"/>
    <property type="project" value="UniProtKB-UniRule"/>
</dbReference>
<dbReference type="Pfam" id="PF08245">
    <property type="entry name" value="Mur_ligase_M"/>
    <property type="match status" value="1"/>
</dbReference>
<keyword evidence="9 17" id="KW-0547">Nucleotide-binding</keyword>
<evidence type="ECO:0000256" key="2">
    <source>
        <dbReference type="ARBA" id="ARBA00004496"/>
    </source>
</evidence>
<keyword evidence="17 18" id="KW-0131">Cell cycle</keyword>
<evidence type="ECO:0000313" key="21">
    <source>
        <dbReference type="EMBL" id="GIM30164.1"/>
    </source>
</evidence>
<evidence type="ECO:0000256" key="16">
    <source>
        <dbReference type="ARBA" id="ARBA00047632"/>
    </source>
</evidence>
<gene>
    <name evidence="17 21" type="primary">murD</name>
    <name evidence="21" type="ORF">CPJCM30710_28300</name>
</gene>
<dbReference type="HAMAP" id="MF_00639">
    <property type="entry name" value="MurD"/>
    <property type="match status" value="1"/>
</dbReference>
<feature type="domain" description="Mur ligase C-terminal" evidence="19">
    <location>
        <begin position="316"/>
        <end position="435"/>
    </location>
</feature>
<dbReference type="PANTHER" id="PTHR43692:SF1">
    <property type="entry name" value="UDP-N-ACETYLMURAMOYLALANINE--D-GLUTAMATE LIGASE"/>
    <property type="match status" value="1"/>
</dbReference>
<dbReference type="InterPro" id="IPR013221">
    <property type="entry name" value="Mur_ligase_cen"/>
</dbReference>
<comment type="pathway">
    <text evidence="3 17 18">Cell wall biogenesis; peptidoglycan biosynthesis.</text>
</comment>
<dbReference type="Pfam" id="PF02875">
    <property type="entry name" value="Mur_ligase_C"/>
    <property type="match status" value="1"/>
</dbReference>
<evidence type="ECO:0000313" key="22">
    <source>
        <dbReference type="Proteomes" id="UP000679179"/>
    </source>
</evidence>
<dbReference type="AlphaFoldDB" id="A0A919VFD0"/>
<dbReference type="InterPro" id="IPR005762">
    <property type="entry name" value="MurD"/>
</dbReference>
<dbReference type="GO" id="GO:0009252">
    <property type="term" value="P:peptidoglycan biosynthetic process"/>
    <property type="evidence" value="ECO:0007669"/>
    <property type="project" value="UniProtKB-UniRule"/>
</dbReference>
<evidence type="ECO:0000256" key="4">
    <source>
        <dbReference type="ARBA" id="ARBA00010416"/>
    </source>
</evidence>
<dbReference type="SUPFAM" id="SSF53623">
    <property type="entry name" value="MurD-like peptide ligases, catalytic domain"/>
    <property type="match status" value="1"/>
</dbReference>
<evidence type="ECO:0000256" key="12">
    <source>
        <dbReference type="ARBA" id="ARBA00022984"/>
    </source>
</evidence>
<dbReference type="EMBL" id="BOPZ01000029">
    <property type="protein sequence ID" value="GIM30164.1"/>
    <property type="molecule type" value="Genomic_DNA"/>
</dbReference>
<evidence type="ECO:0000256" key="10">
    <source>
        <dbReference type="ARBA" id="ARBA00022840"/>
    </source>
</evidence>
<dbReference type="Gene3D" id="3.40.50.720">
    <property type="entry name" value="NAD(P)-binding Rossmann-like Domain"/>
    <property type="match status" value="1"/>
</dbReference>
<evidence type="ECO:0000256" key="7">
    <source>
        <dbReference type="ARBA" id="ARBA00022490"/>
    </source>
</evidence>
<comment type="catalytic activity">
    <reaction evidence="16 17 18">
        <text>UDP-N-acetyl-alpha-D-muramoyl-L-alanine + D-glutamate + ATP = UDP-N-acetyl-alpha-D-muramoyl-L-alanyl-D-glutamate + ADP + phosphate + H(+)</text>
        <dbReference type="Rhea" id="RHEA:16429"/>
        <dbReference type="ChEBI" id="CHEBI:15378"/>
        <dbReference type="ChEBI" id="CHEBI:29986"/>
        <dbReference type="ChEBI" id="CHEBI:30616"/>
        <dbReference type="ChEBI" id="CHEBI:43474"/>
        <dbReference type="ChEBI" id="CHEBI:83898"/>
        <dbReference type="ChEBI" id="CHEBI:83900"/>
        <dbReference type="ChEBI" id="CHEBI:456216"/>
        <dbReference type="EC" id="6.3.2.9"/>
    </reaction>
</comment>
<evidence type="ECO:0000256" key="13">
    <source>
        <dbReference type="ARBA" id="ARBA00023316"/>
    </source>
</evidence>
<feature type="binding site" evidence="17">
    <location>
        <begin position="124"/>
        <end position="130"/>
    </location>
    <ligand>
        <name>ATP</name>
        <dbReference type="ChEBI" id="CHEBI:30616"/>
    </ligand>
</feature>
<feature type="domain" description="Mur ligase central" evidence="20">
    <location>
        <begin position="122"/>
        <end position="294"/>
    </location>
</feature>
<keyword evidence="7 17" id="KW-0963">Cytoplasm</keyword>
<keyword evidence="10 17" id="KW-0067">ATP-binding</keyword>
<dbReference type="InterPro" id="IPR004101">
    <property type="entry name" value="Mur_ligase_C"/>
</dbReference>
<accession>A0A919VFD0</accession>
<dbReference type="NCBIfam" id="TIGR01087">
    <property type="entry name" value="murD"/>
    <property type="match status" value="1"/>
</dbReference>
<dbReference type="GO" id="GO:0051301">
    <property type="term" value="P:cell division"/>
    <property type="evidence" value="ECO:0007669"/>
    <property type="project" value="UniProtKB-KW"/>
</dbReference>
<comment type="function">
    <text evidence="1 17 18">Cell wall formation. Catalyzes the addition of glutamate to the nucleotide precursor UDP-N-acetylmuramoyl-L-alanine (UMA).</text>
</comment>
<evidence type="ECO:0000256" key="14">
    <source>
        <dbReference type="ARBA" id="ARBA00030398"/>
    </source>
</evidence>
<protein>
    <recommendedName>
        <fullName evidence="6 17">UDP-N-acetylmuramoylalanine--D-glutamate ligase</fullName>
        <ecNumber evidence="5 17">6.3.2.9</ecNumber>
    </recommendedName>
    <alternativeName>
        <fullName evidence="15 17">D-glutamic acid-adding enzyme</fullName>
    </alternativeName>
    <alternativeName>
        <fullName evidence="14 17">UDP-N-acetylmuramoyl-L-alanyl-D-glutamate synthetase</fullName>
    </alternativeName>
</protein>
<evidence type="ECO:0000256" key="5">
    <source>
        <dbReference type="ARBA" id="ARBA00012212"/>
    </source>
</evidence>
<dbReference type="SUPFAM" id="SSF51984">
    <property type="entry name" value="MurCD N-terminal domain"/>
    <property type="match status" value="1"/>
</dbReference>
<evidence type="ECO:0000259" key="20">
    <source>
        <dbReference type="Pfam" id="PF08245"/>
    </source>
</evidence>
<comment type="subcellular location">
    <subcellularLocation>
        <location evidence="2 17 18">Cytoplasm</location>
    </subcellularLocation>
</comment>
<proteinExistence type="inferred from homology"/>
<dbReference type="Gene3D" id="3.90.190.20">
    <property type="entry name" value="Mur ligase, C-terminal domain"/>
    <property type="match status" value="1"/>
</dbReference>
<dbReference type="RefSeq" id="WP_212904843.1">
    <property type="nucleotide sequence ID" value="NZ_BOPZ01000029.1"/>
</dbReference>
<evidence type="ECO:0000259" key="19">
    <source>
        <dbReference type="Pfam" id="PF02875"/>
    </source>
</evidence>
<evidence type="ECO:0000256" key="18">
    <source>
        <dbReference type="RuleBase" id="RU003664"/>
    </source>
</evidence>
<evidence type="ECO:0000256" key="1">
    <source>
        <dbReference type="ARBA" id="ARBA00002734"/>
    </source>
</evidence>
<evidence type="ECO:0000256" key="6">
    <source>
        <dbReference type="ARBA" id="ARBA00015655"/>
    </source>
</evidence>
<evidence type="ECO:0000256" key="8">
    <source>
        <dbReference type="ARBA" id="ARBA00022598"/>
    </source>
</evidence>
<dbReference type="GO" id="GO:0005737">
    <property type="term" value="C:cytoplasm"/>
    <property type="evidence" value="ECO:0007669"/>
    <property type="project" value="UniProtKB-SubCell"/>
</dbReference>
<dbReference type="PANTHER" id="PTHR43692">
    <property type="entry name" value="UDP-N-ACETYLMURAMOYLALANINE--D-GLUTAMATE LIGASE"/>
    <property type="match status" value="1"/>
</dbReference>
<sequence length="459" mass="51642">MKKDFKEFKEFIKGKNTAVVGIGVSNIPLINFLLELGAKVSAFDKKTEEQLGEVAVDFKDKGVTLFLGEGYLDKLSGFEVVFKTPSMRIDSEALVKVKSEGAYITSEMEEFVRYCPAKVYGITGSDGKTTTTTIISKILMEEGYNTWVGGNIGTPLFSNIEEIKKNDMVVLELSSFQLMTMNNNIDVAIVTNLAPNHLDMHKDMEEYIDSKKNIFRFQEKQDLLVLNRENDITASFKNEAKGKVIEFSSKRITEEGAYFKDGALYVFDKEVCKKKDIVIKGMHNVENYLAAFAATYKDVSIESMKKVAITFGGVAHRSEFVREVDKVKYYNDSIASSPTRTLATLRAFEKPVILIAGGYDKHIPFEPLAFEGYPYIKQLILLGVTKDKIKEVFLKLKDESSVDVPIIIVNSLEEAVYKAREIAKEDDIVALSPACASFDMFPNFEVRGNKFRDIVNQLK</sequence>
<keyword evidence="12 17" id="KW-0573">Peptidoglycan synthesis</keyword>
<dbReference type="Gene3D" id="3.40.1190.10">
    <property type="entry name" value="Mur-like, catalytic domain"/>
    <property type="match status" value="1"/>
</dbReference>
<dbReference type="SUPFAM" id="SSF53244">
    <property type="entry name" value="MurD-like peptide ligases, peptide-binding domain"/>
    <property type="match status" value="1"/>
</dbReference>
<comment type="caution">
    <text evidence="21">The sequence shown here is derived from an EMBL/GenBank/DDBJ whole genome shotgun (WGS) entry which is preliminary data.</text>
</comment>
<organism evidence="21 22">
    <name type="scientific">Clostridium polyendosporum</name>
    <dbReference type="NCBI Taxonomy" id="69208"/>
    <lineage>
        <taxon>Bacteria</taxon>
        <taxon>Bacillati</taxon>
        <taxon>Bacillota</taxon>
        <taxon>Clostridia</taxon>
        <taxon>Eubacteriales</taxon>
        <taxon>Clostridiaceae</taxon>
        <taxon>Clostridium</taxon>
    </lineage>
</organism>
<keyword evidence="13 17" id="KW-0961">Cell wall biogenesis/degradation</keyword>
<keyword evidence="11 17" id="KW-0133">Cell shape</keyword>
<dbReference type="GO" id="GO:0005524">
    <property type="term" value="F:ATP binding"/>
    <property type="evidence" value="ECO:0007669"/>
    <property type="project" value="UniProtKB-UniRule"/>
</dbReference>
<keyword evidence="22" id="KW-1185">Reference proteome</keyword>
<dbReference type="EC" id="6.3.2.9" evidence="5 17"/>
<keyword evidence="17 18" id="KW-0132">Cell division</keyword>
<evidence type="ECO:0000256" key="3">
    <source>
        <dbReference type="ARBA" id="ARBA00004752"/>
    </source>
</evidence>
<evidence type="ECO:0000256" key="17">
    <source>
        <dbReference type="HAMAP-Rule" id="MF_00639"/>
    </source>
</evidence>
<dbReference type="GO" id="GO:0071555">
    <property type="term" value="P:cell wall organization"/>
    <property type="evidence" value="ECO:0007669"/>
    <property type="project" value="UniProtKB-KW"/>
</dbReference>
<comment type="similarity">
    <text evidence="4 17">Belongs to the MurCDEF family.</text>
</comment>
<evidence type="ECO:0000256" key="15">
    <source>
        <dbReference type="ARBA" id="ARBA00032324"/>
    </source>
</evidence>
<name>A0A919VFD0_9CLOT</name>
<dbReference type="Proteomes" id="UP000679179">
    <property type="component" value="Unassembled WGS sequence"/>
</dbReference>
<evidence type="ECO:0000256" key="11">
    <source>
        <dbReference type="ARBA" id="ARBA00022960"/>
    </source>
</evidence>